<dbReference type="EMBL" id="WHWC01000016">
    <property type="protein sequence ID" value="KAG8367476.1"/>
    <property type="molecule type" value="Genomic_DNA"/>
</dbReference>
<evidence type="ECO:0000313" key="4">
    <source>
        <dbReference type="EMBL" id="KAG8367476.1"/>
    </source>
</evidence>
<proteinExistence type="predicted"/>
<evidence type="ECO:0000256" key="1">
    <source>
        <dbReference type="ARBA" id="ARBA00022729"/>
    </source>
</evidence>
<reference evidence="4" key="1">
    <citation type="submission" date="2019-10" db="EMBL/GenBank/DDBJ databases">
        <authorList>
            <person name="Zhang R."/>
            <person name="Pan Y."/>
            <person name="Wang J."/>
            <person name="Ma R."/>
            <person name="Yu S."/>
        </authorList>
    </citation>
    <scope>NUCLEOTIDE SEQUENCE</scope>
    <source>
        <strain evidence="4">LA-IB0</strain>
        <tissue evidence="4">Leaf</tissue>
    </source>
</reference>
<dbReference type="GO" id="GO:0080155">
    <property type="term" value="P:regulation of double fertilization forming a zygote and endosperm"/>
    <property type="evidence" value="ECO:0007669"/>
    <property type="project" value="TreeGrafter"/>
</dbReference>
<dbReference type="PANTHER" id="PTHR31181:SF67">
    <property type="entry name" value="PROLAMIN-LIKE PROTEIN (DUF1278)"/>
    <property type="match status" value="1"/>
</dbReference>
<feature type="domain" description="Prolamin-like" evidence="3">
    <location>
        <begin position="94"/>
        <end position="155"/>
    </location>
</feature>
<dbReference type="GO" id="GO:2000008">
    <property type="term" value="P:regulation of protein localization to cell surface"/>
    <property type="evidence" value="ECO:0007669"/>
    <property type="project" value="TreeGrafter"/>
</dbReference>
<evidence type="ECO:0000256" key="2">
    <source>
        <dbReference type="SAM" id="MobiDB-lite"/>
    </source>
</evidence>
<dbReference type="PANTHER" id="PTHR31181">
    <property type="entry name" value="EGG CELL-SECRETED PROTEIN 1.4"/>
    <property type="match status" value="1"/>
</dbReference>
<keyword evidence="5" id="KW-1185">Reference proteome</keyword>
<evidence type="ECO:0000259" key="3">
    <source>
        <dbReference type="Pfam" id="PF05617"/>
    </source>
</evidence>
<dbReference type="GO" id="GO:0009567">
    <property type="term" value="P:double fertilization forming a zygote and endosperm"/>
    <property type="evidence" value="ECO:0007669"/>
    <property type="project" value="TreeGrafter"/>
</dbReference>
<feature type="compositionally biased region" description="Polar residues" evidence="2">
    <location>
        <begin position="23"/>
        <end position="36"/>
    </location>
</feature>
<dbReference type="Proteomes" id="UP000826271">
    <property type="component" value="Unassembled WGS sequence"/>
</dbReference>
<dbReference type="AlphaFoldDB" id="A0AAV6WAJ4"/>
<name>A0AAV6WAJ4_9LAMI</name>
<accession>A0AAV6WAJ4</accession>
<dbReference type="Pfam" id="PF05617">
    <property type="entry name" value="Prolamin_like"/>
    <property type="match status" value="1"/>
</dbReference>
<feature type="region of interest" description="Disordered" evidence="2">
    <location>
        <begin position="23"/>
        <end position="46"/>
    </location>
</feature>
<dbReference type="InterPro" id="IPR008502">
    <property type="entry name" value="Prolamin-like"/>
</dbReference>
<keyword evidence="1" id="KW-0732">Signal</keyword>
<sequence>MYLDFNELHESENMMHTSENMLDTSETVPGESSNESAGLRRSIRDSHPPSWTKDYVCPSITGSNFSTAHPITNSLNYEATSSLAHLLDLPQIQQCLTSLVTVPDCVQELESTFLSGQPKLLGPTCCRVYLQIDESCWAKVFPVSHHFLSLVKAFCEAPTPPEAPSVPCTETTDPVDETPEGNVDDYD</sequence>
<protein>
    <recommendedName>
        <fullName evidence="3">Prolamin-like domain-containing protein</fullName>
    </recommendedName>
</protein>
<dbReference type="GO" id="GO:0005576">
    <property type="term" value="C:extracellular region"/>
    <property type="evidence" value="ECO:0007669"/>
    <property type="project" value="TreeGrafter"/>
</dbReference>
<feature type="region of interest" description="Disordered" evidence="2">
    <location>
        <begin position="162"/>
        <end position="187"/>
    </location>
</feature>
<organism evidence="4 5">
    <name type="scientific">Buddleja alternifolia</name>
    <dbReference type="NCBI Taxonomy" id="168488"/>
    <lineage>
        <taxon>Eukaryota</taxon>
        <taxon>Viridiplantae</taxon>
        <taxon>Streptophyta</taxon>
        <taxon>Embryophyta</taxon>
        <taxon>Tracheophyta</taxon>
        <taxon>Spermatophyta</taxon>
        <taxon>Magnoliopsida</taxon>
        <taxon>eudicotyledons</taxon>
        <taxon>Gunneridae</taxon>
        <taxon>Pentapetalae</taxon>
        <taxon>asterids</taxon>
        <taxon>lamiids</taxon>
        <taxon>Lamiales</taxon>
        <taxon>Scrophulariaceae</taxon>
        <taxon>Buddlejeae</taxon>
        <taxon>Buddleja</taxon>
    </lineage>
</organism>
<evidence type="ECO:0000313" key="5">
    <source>
        <dbReference type="Proteomes" id="UP000826271"/>
    </source>
</evidence>
<comment type="caution">
    <text evidence="4">The sequence shown here is derived from an EMBL/GenBank/DDBJ whole genome shotgun (WGS) entry which is preliminary data.</text>
</comment>
<dbReference type="GO" id="GO:0031982">
    <property type="term" value="C:vesicle"/>
    <property type="evidence" value="ECO:0007669"/>
    <property type="project" value="TreeGrafter"/>
</dbReference>
<gene>
    <name evidence="4" type="ORF">BUALT_Bualt16G0076000</name>
</gene>
<feature type="compositionally biased region" description="Acidic residues" evidence="2">
    <location>
        <begin position="173"/>
        <end position="187"/>
    </location>
</feature>